<keyword evidence="3" id="KW-1185">Reference proteome</keyword>
<sequence length="58" mass="6362">MATGYTPSAQQESGAPQVGSGGMDSNQFAKLMNMMQGLKQGQDEMTIMFDIKLDRFKN</sequence>
<dbReference type="EMBL" id="JAIWYP010000013">
    <property type="protein sequence ID" value="KAH3715712.1"/>
    <property type="molecule type" value="Genomic_DNA"/>
</dbReference>
<reference evidence="2" key="2">
    <citation type="submission" date="2020-11" db="EMBL/GenBank/DDBJ databases">
        <authorList>
            <person name="McCartney M.A."/>
            <person name="Auch B."/>
            <person name="Kono T."/>
            <person name="Mallez S."/>
            <person name="Becker A."/>
            <person name="Gohl D.M."/>
            <person name="Silverstein K.A.T."/>
            <person name="Koren S."/>
            <person name="Bechman K.B."/>
            <person name="Herman A."/>
            <person name="Abrahante J.E."/>
            <person name="Garbe J."/>
        </authorList>
    </citation>
    <scope>NUCLEOTIDE SEQUENCE</scope>
    <source>
        <strain evidence="2">Duluth1</strain>
        <tissue evidence="2">Whole animal</tissue>
    </source>
</reference>
<dbReference type="Proteomes" id="UP000828390">
    <property type="component" value="Unassembled WGS sequence"/>
</dbReference>
<comment type="caution">
    <text evidence="2">The sequence shown here is derived from an EMBL/GenBank/DDBJ whole genome shotgun (WGS) entry which is preliminary data.</text>
</comment>
<feature type="compositionally biased region" description="Polar residues" evidence="1">
    <location>
        <begin position="1"/>
        <end position="14"/>
    </location>
</feature>
<proteinExistence type="predicted"/>
<dbReference type="AlphaFoldDB" id="A0A9D4HDM7"/>
<reference evidence="2" key="1">
    <citation type="journal article" date="2019" name="bioRxiv">
        <title>The Genome of the Zebra Mussel, Dreissena polymorpha: A Resource for Invasive Species Research.</title>
        <authorList>
            <person name="McCartney M.A."/>
            <person name="Auch B."/>
            <person name="Kono T."/>
            <person name="Mallez S."/>
            <person name="Zhang Y."/>
            <person name="Obille A."/>
            <person name="Becker A."/>
            <person name="Abrahante J.E."/>
            <person name="Garbe J."/>
            <person name="Badalamenti J.P."/>
            <person name="Herman A."/>
            <person name="Mangelson H."/>
            <person name="Liachko I."/>
            <person name="Sullivan S."/>
            <person name="Sone E.D."/>
            <person name="Koren S."/>
            <person name="Silverstein K.A.T."/>
            <person name="Beckman K.B."/>
            <person name="Gohl D.M."/>
        </authorList>
    </citation>
    <scope>NUCLEOTIDE SEQUENCE</scope>
    <source>
        <strain evidence="2">Duluth1</strain>
        <tissue evidence="2">Whole animal</tissue>
    </source>
</reference>
<organism evidence="2 3">
    <name type="scientific">Dreissena polymorpha</name>
    <name type="common">Zebra mussel</name>
    <name type="synonym">Mytilus polymorpha</name>
    <dbReference type="NCBI Taxonomy" id="45954"/>
    <lineage>
        <taxon>Eukaryota</taxon>
        <taxon>Metazoa</taxon>
        <taxon>Spiralia</taxon>
        <taxon>Lophotrochozoa</taxon>
        <taxon>Mollusca</taxon>
        <taxon>Bivalvia</taxon>
        <taxon>Autobranchia</taxon>
        <taxon>Heteroconchia</taxon>
        <taxon>Euheterodonta</taxon>
        <taxon>Imparidentia</taxon>
        <taxon>Neoheterodontei</taxon>
        <taxon>Myida</taxon>
        <taxon>Dreissenoidea</taxon>
        <taxon>Dreissenidae</taxon>
        <taxon>Dreissena</taxon>
    </lineage>
</organism>
<evidence type="ECO:0000313" key="2">
    <source>
        <dbReference type="EMBL" id="KAH3715712.1"/>
    </source>
</evidence>
<evidence type="ECO:0000256" key="1">
    <source>
        <dbReference type="SAM" id="MobiDB-lite"/>
    </source>
</evidence>
<accession>A0A9D4HDM7</accession>
<feature type="region of interest" description="Disordered" evidence="1">
    <location>
        <begin position="1"/>
        <end position="26"/>
    </location>
</feature>
<gene>
    <name evidence="2" type="ORF">DPMN_058424</name>
</gene>
<name>A0A9D4HDM7_DREPO</name>
<protein>
    <submittedName>
        <fullName evidence="2">Uncharacterized protein</fullName>
    </submittedName>
</protein>
<evidence type="ECO:0000313" key="3">
    <source>
        <dbReference type="Proteomes" id="UP000828390"/>
    </source>
</evidence>